<dbReference type="PROSITE" id="PS50268">
    <property type="entry name" value="CADHERIN_2"/>
    <property type="match status" value="7"/>
</dbReference>
<keyword evidence="17" id="KW-1185">Reference proteome</keyword>
<keyword evidence="5" id="KW-0677">Repeat</keyword>
<dbReference type="GO" id="GO:0005509">
    <property type="term" value="F:calcium ion binding"/>
    <property type="evidence" value="ECO:0007669"/>
    <property type="project" value="UniProtKB-UniRule"/>
</dbReference>
<feature type="domain" description="Cadherin" evidence="15">
    <location>
        <begin position="141"/>
        <end position="253"/>
    </location>
</feature>
<dbReference type="InterPro" id="IPR020894">
    <property type="entry name" value="Cadherin_CS"/>
</dbReference>
<feature type="signal peptide" evidence="14">
    <location>
        <begin position="1"/>
        <end position="21"/>
    </location>
</feature>
<keyword evidence="7" id="KW-0130">Cell adhesion</keyword>
<evidence type="ECO:0000256" key="2">
    <source>
        <dbReference type="ARBA" id="ARBA00022475"/>
    </source>
</evidence>
<dbReference type="InterPro" id="IPR050174">
    <property type="entry name" value="Protocadherin/Cadherin-CA"/>
</dbReference>
<dbReference type="Gene3D" id="2.60.40.60">
    <property type="entry name" value="Cadherins"/>
    <property type="match status" value="7"/>
</dbReference>
<dbReference type="InterPro" id="IPR015919">
    <property type="entry name" value="Cadherin-like_sf"/>
</dbReference>
<keyword evidence="3 13" id="KW-0812">Transmembrane</keyword>
<gene>
    <name evidence="16" type="ORF">FSP39_022831</name>
</gene>
<dbReference type="CDD" id="cd11304">
    <property type="entry name" value="Cadherin_repeat"/>
    <property type="match status" value="7"/>
</dbReference>
<keyword evidence="9 13" id="KW-0472">Membrane</keyword>
<keyword evidence="8 13" id="KW-1133">Transmembrane helix</keyword>
<dbReference type="EMBL" id="VSWD01000006">
    <property type="protein sequence ID" value="KAK3100633.1"/>
    <property type="molecule type" value="Genomic_DNA"/>
</dbReference>
<feature type="domain" description="Cadherin" evidence="15">
    <location>
        <begin position="24"/>
        <end position="140"/>
    </location>
</feature>
<dbReference type="Pfam" id="PF08266">
    <property type="entry name" value="Cadherin_2"/>
    <property type="match status" value="1"/>
</dbReference>
<feature type="compositionally biased region" description="Basic and acidic residues" evidence="12">
    <location>
        <begin position="941"/>
        <end position="954"/>
    </location>
</feature>
<feature type="domain" description="Cadherin" evidence="15">
    <location>
        <begin position="690"/>
        <end position="805"/>
    </location>
</feature>
<evidence type="ECO:0000313" key="17">
    <source>
        <dbReference type="Proteomes" id="UP001186944"/>
    </source>
</evidence>
<feature type="chain" id="PRO_5041707414" description="Cadherin domain-containing protein" evidence="14">
    <location>
        <begin position="22"/>
        <end position="1110"/>
    </location>
</feature>
<evidence type="ECO:0000256" key="13">
    <source>
        <dbReference type="SAM" id="Phobius"/>
    </source>
</evidence>
<feature type="region of interest" description="Disordered" evidence="12">
    <location>
        <begin position="844"/>
        <end position="888"/>
    </location>
</feature>
<dbReference type="PANTHER" id="PTHR24028:SF146">
    <property type="entry name" value="CADHERIN 96CB, ISOFORM D-RELATED"/>
    <property type="match status" value="1"/>
</dbReference>
<comment type="caution">
    <text evidence="16">The sequence shown here is derived from an EMBL/GenBank/DDBJ whole genome shotgun (WGS) entry which is preliminary data.</text>
</comment>
<dbReference type="PROSITE" id="PS00232">
    <property type="entry name" value="CADHERIN_1"/>
    <property type="match status" value="3"/>
</dbReference>
<keyword evidence="10" id="KW-0325">Glycoprotein</keyword>
<feature type="domain" description="Cadherin" evidence="15">
    <location>
        <begin position="371"/>
        <end position="474"/>
    </location>
</feature>
<proteinExistence type="predicted"/>
<dbReference type="FunFam" id="2.60.40.60:FF:000007">
    <property type="entry name" value="Protocadherin alpha 2"/>
    <property type="match status" value="1"/>
</dbReference>
<dbReference type="FunFam" id="2.60.40.60:FF:000005">
    <property type="entry name" value="Protocadherin 9"/>
    <property type="match status" value="1"/>
</dbReference>
<feature type="region of interest" description="Disordered" evidence="12">
    <location>
        <begin position="908"/>
        <end position="954"/>
    </location>
</feature>
<accession>A0AA88YJU0</accession>
<evidence type="ECO:0000256" key="5">
    <source>
        <dbReference type="ARBA" id="ARBA00022737"/>
    </source>
</evidence>
<evidence type="ECO:0000313" key="16">
    <source>
        <dbReference type="EMBL" id="KAK3100633.1"/>
    </source>
</evidence>
<evidence type="ECO:0000256" key="12">
    <source>
        <dbReference type="SAM" id="MobiDB-lite"/>
    </source>
</evidence>
<feature type="compositionally biased region" description="Low complexity" evidence="12">
    <location>
        <begin position="917"/>
        <end position="927"/>
    </location>
</feature>
<dbReference type="SUPFAM" id="SSF49313">
    <property type="entry name" value="Cadherin-like"/>
    <property type="match status" value="7"/>
</dbReference>
<feature type="region of interest" description="Disordered" evidence="12">
    <location>
        <begin position="1068"/>
        <end position="1092"/>
    </location>
</feature>
<dbReference type="AlphaFoldDB" id="A0AA88YJU0"/>
<dbReference type="PRINTS" id="PR00205">
    <property type="entry name" value="CADHERIN"/>
</dbReference>
<keyword evidence="6 11" id="KW-0106">Calcium</keyword>
<evidence type="ECO:0000256" key="7">
    <source>
        <dbReference type="ARBA" id="ARBA00022889"/>
    </source>
</evidence>
<feature type="compositionally biased region" description="Polar residues" evidence="12">
    <location>
        <begin position="1082"/>
        <end position="1091"/>
    </location>
</feature>
<dbReference type="InterPro" id="IPR002126">
    <property type="entry name" value="Cadherin-like_dom"/>
</dbReference>
<dbReference type="FunFam" id="2.60.40.60:FF:000020">
    <property type="entry name" value="Dachsous cadherin-related 1b"/>
    <property type="match status" value="1"/>
</dbReference>
<evidence type="ECO:0000256" key="4">
    <source>
        <dbReference type="ARBA" id="ARBA00022729"/>
    </source>
</evidence>
<dbReference type="GO" id="GO:0005886">
    <property type="term" value="C:plasma membrane"/>
    <property type="evidence" value="ECO:0007669"/>
    <property type="project" value="UniProtKB-SubCell"/>
</dbReference>
<sequence length="1110" mass="123091">MAAMKIVLFLCACVFISQTSCQLPQLSASFDLQEELANNTLVGSLITELDLGSKINVSLNEVAFNFLQQSGAEYELFRVEQTTSKIFTKLKIDREAETVCKYKEECVFDFDVAARKAPQYFQIINVRINITDINDNTPFFENSIIQLNISESTTTNQTVLSIDGAMDLDRGKDNSVKSHELVQQNSDFRLQVVKSQFDESEKLNIITNVNLDRERKDFYELKILARDGGNPVRTGTLTIRVNVLDENDNTPQFLTERVSISVNETEPVNKTIYKFTAVDIDAGLNGAVMYKFKTFLTNEAEFRQLFAINNRTGEVYINGKLEYIPDMVYSVIIEAYDQGNNPKSSTARLDVTVKDVGNNQPKITLTFFVNTISSHVAEVDESEPLGFVIAHITVEDTDSGENGQVTCRTYSTYFALQSIADKGYTVIIQHKLDRETADMHNISVTCADKGSPVLDDTVHFTVKVKDSNDNPPKFSEYYYNVNIYENNNIGQSIITVTATDPDEGPNAKITYSMEPITSTRFSIDSNSGLVTSNINFDRELMAHLTFQVRAMDHGNPPKNNTATVVVAIKDVNDNSPTFTKANFLYTISENMPAGEHVGNENLQAVDEDQGKNGEVVYSLPKGFNASSIPFVVLSTGEIKTNRSLDREQMSRYDFPVIATDRGTPSRTGSANVTVQVLDQNDNVPVFIFPNRENSSIHIPNTTPVETIIASIQAYDVDDDSQGNGNGKVMYSITEGNTDGIFYLNHETGSLFYRKAVSFKDRSNKEFLLRISARDNGSPVLESLQSLTVVVHYSNASVAASTSPEESDNKYVLIVVSVVCATFVCSVGLVACIIVLRKRGDLKSKTAGLNTPCNRPPPPLYDAAPPHGNNNNKGYPVPPPPGKQLKNQLTFPGNREFTKAQLMERLTGSPAHMKLSPEESPSETSAETMGTDSGHGGSEEDFANHTHDQRLGSDPRYNYKKDIFVIHENVRNNGVNIPSKVQGQNDPPKYASLYQRGPQSNSKYLDDSFLTSSVNSMWSEQNAGISRQNSNAKTQQTLPTIPAWSSLNRDGGKFSLNDSMIFYKDGTLGSQSAHSREEDDCRSTTTSGSYTINPEDLDEEIGRLRSRDLFV</sequence>
<evidence type="ECO:0000256" key="8">
    <source>
        <dbReference type="ARBA" id="ARBA00022989"/>
    </source>
</evidence>
<evidence type="ECO:0000256" key="6">
    <source>
        <dbReference type="ARBA" id="ARBA00022837"/>
    </source>
</evidence>
<protein>
    <recommendedName>
        <fullName evidence="15">Cadherin domain-containing protein</fullName>
    </recommendedName>
</protein>
<dbReference type="GO" id="GO:0007156">
    <property type="term" value="P:homophilic cell adhesion via plasma membrane adhesion molecules"/>
    <property type="evidence" value="ECO:0007669"/>
    <property type="project" value="InterPro"/>
</dbReference>
<reference evidence="16" key="1">
    <citation type="submission" date="2019-08" db="EMBL/GenBank/DDBJ databases">
        <title>The improved chromosome-level genome for the pearl oyster Pinctada fucata martensii using PacBio sequencing and Hi-C.</title>
        <authorList>
            <person name="Zheng Z."/>
        </authorList>
    </citation>
    <scope>NUCLEOTIDE SEQUENCE</scope>
    <source>
        <strain evidence="16">ZZ-2019</strain>
        <tissue evidence="16">Adductor muscle</tissue>
    </source>
</reference>
<dbReference type="FunFam" id="2.60.40.60:FF:000092">
    <property type="entry name" value="Protocadherin 8"/>
    <property type="match status" value="1"/>
</dbReference>
<dbReference type="InterPro" id="IPR013164">
    <property type="entry name" value="Cadherin_N"/>
</dbReference>
<feature type="domain" description="Cadherin" evidence="15">
    <location>
        <begin position="254"/>
        <end position="363"/>
    </location>
</feature>
<evidence type="ECO:0000256" key="3">
    <source>
        <dbReference type="ARBA" id="ARBA00022692"/>
    </source>
</evidence>
<feature type="domain" description="Cadherin" evidence="15">
    <location>
        <begin position="475"/>
        <end position="578"/>
    </location>
</feature>
<evidence type="ECO:0000259" key="15">
    <source>
        <dbReference type="PROSITE" id="PS50268"/>
    </source>
</evidence>
<comment type="subcellular location">
    <subcellularLocation>
        <location evidence="1">Cell membrane</location>
        <topology evidence="1">Single-pass type I membrane protein</topology>
    </subcellularLocation>
</comment>
<keyword evidence="4 14" id="KW-0732">Signal</keyword>
<dbReference type="SMART" id="SM00112">
    <property type="entry name" value="CA"/>
    <property type="match status" value="7"/>
</dbReference>
<evidence type="ECO:0000256" key="14">
    <source>
        <dbReference type="SAM" id="SignalP"/>
    </source>
</evidence>
<evidence type="ECO:0000256" key="11">
    <source>
        <dbReference type="PROSITE-ProRule" id="PRU00043"/>
    </source>
</evidence>
<dbReference type="Pfam" id="PF00028">
    <property type="entry name" value="Cadherin"/>
    <property type="match status" value="6"/>
</dbReference>
<dbReference type="Proteomes" id="UP001186944">
    <property type="component" value="Unassembled WGS sequence"/>
</dbReference>
<dbReference type="PANTHER" id="PTHR24028">
    <property type="entry name" value="CADHERIN-87A"/>
    <property type="match status" value="1"/>
</dbReference>
<name>A0AA88YJU0_PINIB</name>
<feature type="domain" description="Cadherin" evidence="15">
    <location>
        <begin position="579"/>
        <end position="686"/>
    </location>
</feature>
<evidence type="ECO:0000256" key="1">
    <source>
        <dbReference type="ARBA" id="ARBA00004251"/>
    </source>
</evidence>
<organism evidence="16 17">
    <name type="scientific">Pinctada imbricata</name>
    <name type="common">Atlantic pearl-oyster</name>
    <name type="synonym">Pinctada martensii</name>
    <dbReference type="NCBI Taxonomy" id="66713"/>
    <lineage>
        <taxon>Eukaryota</taxon>
        <taxon>Metazoa</taxon>
        <taxon>Spiralia</taxon>
        <taxon>Lophotrochozoa</taxon>
        <taxon>Mollusca</taxon>
        <taxon>Bivalvia</taxon>
        <taxon>Autobranchia</taxon>
        <taxon>Pteriomorphia</taxon>
        <taxon>Pterioida</taxon>
        <taxon>Pterioidea</taxon>
        <taxon>Pteriidae</taxon>
        <taxon>Pinctada</taxon>
    </lineage>
</organism>
<evidence type="ECO:0000256" key="10">
    <source>
        <dbReference type="ARBA" id="ARBA00023180"/>
    </source>
</evidence>
<evidence type="ECO:0000256" key="9">
    <source>
        <dbReference type="ARBA" id="ARBA00023136"/>
    </source>
</evidence>
<keyword evidence="2" id="KW-1003">Cell membrane</keyword>
<dbReference type="FunFam" id="2.60.40.60:FF:000134">
    <property type="entry name" value="protocadherin Fat 4"/>
    <property type="match status" value="1"/>
</dbReference>
<feature type="transmembrane region" description="Helical" evidence="13">
    <location>
        <begin position="810"/>
        <end position="835"/>
    </location>
</feature>